<dbReference type="InterPro" id="IPR001789">
    <property type="entry name" value="Sig_transdc_resp-reg_receiver"/>
</dbReference>
<dbReference type="Gene3D" id="2.40.50.1020">
    <property type="entry name" value="LytTr DNA-binding domain"/>
    <property type="match status" value="1"/>
</dbReference>
<dbReference type="OrthoDB" id="1646880at2"/>
<evidence type="ECO:0000259" key="2">
    <source>
        <dbReference type="PROSITE" id="PS50110"/>
    </source>
</evidence>
<feature type="domain" description="Response regulatory" evidence="2">
    <location>
        <begin position="4"/>
        <end position="115"/>
    </location>
</feature>
<dbReference type="STRING" id="477680.SAMN05421788_1011139"/>
<reference evidence="5" key="1">
    <citation type="submission" date="2017-01" db="EMBL/GenBank/DDBJ databases">
        <authorList>
            <person name="Varghese N."/>
            <person name="Submissions S."/>
        </authorList>
    </citation>
    <scope>NUCLEOTIDE SEQUENCE [LARGE SCALE GENOMIC DNA]</scope>
    <source>
        <strain evidence="5">DSM 21054</strain>
    </source>
</reference>
<accession>A0A1N7LUT9</accession>
<dbReference type="Gene3D" id="3.40.50.2300">
    <property type="match status" value="1"/>
</dbReference>
<dbReference type="GO" id="GO:0003677">
    <property type="term" value="F:DNA binding"/>
    <property type="evidence" value="ECO:0007669"/>
    <property type="project" value="InterPro"/>
</dbReference>
<evidence type="ECO:0000259" key="3">
    <source>
        <dbReference type="PROSITE" id="PS50930"/>
    </source>
</evidence>
<organism evidence="4 5">
    <name type="scientific">Filimonas lacunae</name>
    <dbReference type="NCBI Taxonomy" id="477680"/>
    <lineage>
        <taxon>Bacteria</taxon>
        <taxon>Pseudomonadati</taxon>
        <taxon>Bacteroidota</taxon>
        <taxon>Chitinophagia</taxon>
        <taxon>Chitinophagales</taxon>
        <taxon>Chitinophagaceae</taxon>
        <taxon>Filimonas</taxon>
    </lineage>
</organism>
<dbReference type="InterPro" id="IPR051271">
    <property type="entry name" value="2C-system_Tx_regulators"/>
</dbReference>
<dbReference type="EMBL" id="FTOR01000001">
    <property type="protein sequence ID" value="SIS77534.1"/>
    <property type="molecule type" value="Genomic_DNA"/>
</dbReference>
<protein>
    <submittedName>
        <fullName evidence="4">Two component transcriptional regulator, LytTR family</fullName>
    </submittedName>
</protein>
<dbReference type="Pfam" id="PF00072">
    <property type="entry name" value="Response_reg"/>
    <property type="match status" value="1"/>
</dbReference>
<keyword evidence="5" id="KW-1185">Reference proteome</keyword>
<proteinExistence type="predicted"/>
<dbReference type="PANTHER" id="PTHR45526">
    <property type="entry name" value="TRANSCRIPTIONAL REGULATORY PROTEIN DPIA"/>
    <property type="match status" value="1"/>
</dbReference>
<feature type="domain" description="HTH LytTR-type" evidence="3">
    <location>
        <begin position="130"/>
        <end position="228"/>
    </location>
</feature>
<dbReference type="PROSITE" id="PS50110">
    <property type="entry name" value="RESPONSE_REGULATORY"/>
    <property type="match status" value="1"/>
</dbReference>
<dbReference type="PANTHER" id="PTHR45526:SF1">
    <property type="entry name" value="TRANSCRIPTIONAL REGULATORY PROTEIN DCUR-RELATED"/>
    <property type="match status" value="1"/>
</dbReference>
<gene>
    <name evidence="4" type="ORF">SAMN05421788_1011139</name>
</gene>
<dbReference type="SMART" id="SM00850">
    <property type="entry name" value="LytTR"/>
    <property type="match status" value="1"/>
</dbReference>
<keyword evidence="1" id="KW-0597">Phosphoprotein</keyword>
<evidence type="ECO:0000256" key="1">
    <source>
        <dbReference type="PROSITE-ProRule" id="PRU00169"/>
    </source>
</evidence>
<evidence type="ECO:0000313" key="5">
    <source>
        <dbReference type="Proteomes" id="UP000186917"/>
    </source>
</evidence>
<dbReference type="Pfam" id="PF04397">
    <property type="entry name" value="LytTR"/>
    <property type="match status" value="1"/>
</dbReference>
<dbReference type="PROSITE" id="PS50930">
    <property type="entry name" value="HTH_LYTTR"/>
    <property type="match status" value="1"/>
</dbReference>
<name>A0A1N7LUT9_9BACT</name>
<dbReference type="RefSeq" id="WP_076376485.1">
    <property type="nucleotide sequence ID" value="NZ_AP017422.1"/>
</dbReference>
<dbReference type="InterPro" id="IPR007492">
    <property type="entry name" value="LytTR_DNA-bd_dom"/>
</dbReference>
<dbReference type="GO" id="GO:0000156">
    <property type="term" value="F:phosphorelay response regulator activity"/>
    <property type="evidence" value="ECO:0007669"/>
    <property type="project" value="TreeGrafter"/>
</dbReference>
<evidence type="ECO:0000313" key="4">
    <source>
        <dbReference type="EMBL" id="SIS77534.1"/>
    </source>
</evidence>
<dbReference type="InterPro" id="IPR011006">
    <property type="entry name" value="CheY-like_superfamily"/>
</dbReference>
<dbReference type="Proteomes" id="UP000186917">
    <property type="component" value="Unassembled WGS sequence"/>
</dbReference>
<feature type="modified residue" description="4-aspartylphosphate" evidence="1">
    <location>
        <position position="55"/>
    </location>
</feature>
<dbReference type="SMART" id="SM00448">
    <property type="entry name" value="REC"/>
    <property type="match status" value="1"/>
</dbReference>
<dbReference type="SUPFAM" id="SSF52172">
    <property type="entry name" value="CheY-like"/>
    <property type="match status" value="1"/>
</dbReference>
<dbReference type="AlphaFoldDB" id="A0A1N7LUT9"/>
<sequence length="230" mass="26552">MSMTCIIVEDEPLAQERTKGYIERVPFLTLLAVFDNGMDALVYLQQHPVDLIFLDIQMDDFSGIQLLESSQLKSQVILTTAYHEYAIKGFDLRVTDYLLKPFTFERFLQAANKAHTQQPTTDKPPEKNFIFIKTGHQLKKLVLHELLYIEGKRDYRKVCTTQSAIMTLQTFTELETEIPASVACRVHKSYMVALDKIDTVEKDAVHIQDRIIPVSESYRKAFFERIGKNL</sequence>